<dbReference type="AlphaFoldDB" id="A0A8S1ISA7"/>
<comment type="caution">
    <text evidence="2">The sequence shown here is derived from an EMBL/GenBank/DDBJ whole genome shotgun (WGS) entry which is preliminary data.</text>
</comment>
<dbReference type="OrthoDB" id="10684364at2759"/>
<accession>A0A8S1ISA7</accession>
<sequence>MGSPCRPGPPPTSNKNAYAGANIGVPWSPLEGVTSLDPRDYVWAPVPPAPGGHAGPQALQAAWWHLGAMAMLQGGPSGWPVPMPPGLAMPGLARAAMPACMPGFPIQYPGMWNPLQQVVPAQMHAQQQPSADGTPQGKTLGMSAEPAKKTAGGKSVDVQQTKKCMQKQKKGSAEALLPEGKCSEDFLDCMMDLNDEDLQQLLQEPLGTLANGGSQLDSPVGSPINVVSDSSDASSFSIQKSPSCGSQHSETLPDDSMLFLEGLDLSCLKEVNSFPDLTELECLNFDTACEEGMGKASKATSQLKKKKGGGVSKKKATKDRNAVPTFVDDECLKELERMLGTGPSAEALGNKLKGTSSSPSADVAMTTGNEKMKIAKNVRKSGSRKAAKTS</sequence>
<feature type="region of interest" description="Disordered" evidence="1">
    <location>
        <begin position="342"/>
        <end position="390"/>
    </location>
</feature>
<feature type="region of interest" description="Disordered" evidence="1">
    <location>
        <begin position="122"/>
        <end position="156"/>
    </location>
</feature>
<dbReference type="Proteomes" id="UP000708148">
    <property type="component" value="Unassembled WGS sequence"/>
</dbReference>
<evidence type="ECO:0000313" key="3">
    <source>
        <dbReference type="Proteomes" id="UP000708148"/>
    </source>
</evidence>
<dbReference type="EMBL" id="CAJHUC010000709">
    <property type="protein sequence ID" value="CAD7697771.1"/>
    <property type="molecule type" value="Genomic_DNA"/>
</dbReference>
<reference evidence="2" key="1">
    <citation type="submission" date="2020-12" db="EMBL/GenBank/DDBJ databases">
        <authorList>
            <person name="Iha C."/>
        </authorList>
    </citation>
    <scope>NUCLEOTIDE SEQUENCE</scope>
</reference>
<keyword evidence="3" id="KW-1185">Reference proteome</keyword>
<protein>
    <submittedName>
        <fullName evidence="2">Uncharacterized protein</fullName>
    </submittedName>
</protein>
<feature type="compositionally biased region" description="Polar residues" evidence="1">
    <location>
        <begin position="124"/>
        <end position="137"/>
    </location>
</feature>
<proteinExistence type="predicted"/>
<gene>
    <name evidence="2" type="ORF">OSTQU699_LOCUS3132</name>
</gene>
<organism evidence="2 3">
    <name type="scientific">Ostreobium quekettii</name>
    <dbReference type="NCBI Taxonomy" id="121088"/>
    <lineage>
        <taxon>Eukaryota</taxon>
        <taxon>Viridiplantae</taxon>
        <taxon>Chlorophyta</taxon>
        <taxon>core chlorophytes</taxon>
        <taxon>Ulvophyceae</taxon>
        <taxon>TCBD clade</taxon>
        <taxon>Bryopsidales</taxon>
        <taxon>Ostreobineae</taxon>
        <taxon>Ostreobiaceae</taxon>
        <taxon>Ostreobium</taxon>
    </lineage>
</organism>
<evidence type="ECO:0000256" key="1">
    <source>
        <dbReference type="SAM" id="MobiDB-lite"/>
    </source>
</evidence>
<evidence type="ECO:0000313" key="2">
    <source>
        <dbReference type="EMBL" id="CAD7697771.1"/>
    </source>
</evidence>
<feature type="compositionally biased region" description="Basic residues" evidence="1">
    <location>
        <begin position="374"/>
        <end position="390"/>
    </location>
</feature>
<name>A0A8S1ISA7_9CHLO</name>